<feature type="compositionally biased region" description="Basic residues" evidence="1">
    <location>
        <begin position="80"/>
        <end position="121"/>
    </location>
</feature>
<dbReference type="InterPro" id="IPR036910">
    <property type="entry name" value="HMG_box_dom_sf"/>
</dbReference>
<protein>
    <recommendedName>
        <fullName evidence="2">HMG box domain-containing protein</fullName>
    </recommendedName>
</protein>
<feature type="region of interest" description="Disordered" evidence="1">
    <location>
        <begin position="237"/>
        <end position="266"/>
    </location>
</feature>
<gene>
    <name evidence="3" type="ORF">BDY21DRAFT_369087</name>
</gene>
<dbReference type="OrthoDB" id="1919336at2759"/>
<feature type="domain" description="HMG box" evidence="2">
    <location>
        <begin position="269"/>
        <end position="337"/>
    </location>
</feature>
<dbReference type="SUPFAM" id="SSF47095">
    <property type="entry name" value="HMG-box"/>
    <property type="match status" value="2"/>
</dbReference>
<name>A0A6A6PAV7_9PEZI</name>
<evidence type="ECO:0000313" key="4">
    <source>
        <dbReference type="Proteomes" id="UP000799766"/>
    </source>
</evidence>
<dbReference type="AlphaFoldDB" id="A0A6A6PAV7"/>
<dbReference type="Proteomes" id="UP000799766">
    <property type="component" value="Unassembled WGS sequence"/>
</dbReference>
<proteinExistence type="predicted"/>
<accession>A0A6A6PAV7</accession>
<dbReference type="EMBL" id="MU001672">
    <property type="protein sequence ID" value="KAF2460989.1"/>
    <property type="molecule type" value="Genomic_DNA"/>
</dbReference>
<dbReference type="CDD" id="cd00084">
    <property type="entry name" value="HMG-box_SF"/>
    <property type="match status" value="1"/>
</dbReference>
<organism evidence="3 4">
    <name type="scientific">Lineolata rhizophorae</name>
    <dbReference type="NCBI Taxonomy" id="578093"/>
    <lineage>
        <taxon>Eukaryota</taxon>
        <taxon>Fungi</taxon>
        <taxon>Dikarya</taxon>
        <taxon>Ascomycota</taxon>
        <taxon>Pezizomycotina</taxon>
        <taxon>Dothideomycetes</taxon>
        <taxon>Dothideomycetes incertae sedis</taxon>
        <taxon>Lineolatales</taxon>
        <taxon>Lineolataceae</taxon>
        <taxon>Lineolata</taxon>
    </lineage>
</organism>
<sequence length="344" mass="38449">MLGRGLLGRLQADVAKRSAPFELALGKARIRATGSACSYRSYVRASAGVARASRATALYRRQLLDDSRSYATATKSAGRPARKKSTTGKKAAIKKKSPVKAKTKAKAKGKAKVKRATKPKRQMTPERIEAKQKKLERQKLQERKKEALLKEEPPRGRNTAYTIFVAEKLPRGKTQGQSGLASISQVSSEYKNLSASEKEHYNHLANEKNTAADAAYKEWVASHPAEKIRTANLARRYLRNMKRAKPEKEGDSAKKRRSRTPADIPDERSVKQMRNAMIFFVQDRFASGDFKGIAPHEAMNVIHKEYAALPTNEKSTYLDKAAEDKKRYVIEYTRTYGHAPATAV</sequence>
<evidence type="ECO:0000259" key="2">
    <source>
        <dbReference type="SMART" id="SM00398"/>
    </source>
</evidence>
<feature type="compositionally biased region" description="Basic and acidic residues" evidence="1">
    <location>
        <begin position="123"/>
        <end position="143"/>
    </location>
</feature>
<feature type="region of interest" description="Disordered" evidence="1">
    <location>
        <begin position="70"/>
        <end position="143"/>
    </location>
</feature>
<evidence type="ECO:0000313" key="3">
    <source>
        <dbReference type="EMBL" id="KAF2460989.1"/>
    </source>
</evidence>
<feature type="domain" description="HMG box" evidence="2">
    <location>
        <begin position="153"/>
        <end position="221"/>
    </location>
</feature>
<keyword evidence="4" id="KW-1185">Reference proteome</keyword>
<reference evidence="3" key="1">
    <citation type="journal article" date="2020" name="Stud. Mycol.">
        <title>101 Dothideomycetes genomes: a test case for predicting lifestyles and emergence of pathogens.</title>
        <authorList>
            <person name="Haridas S."/>
            <person name="Albert R."/>
            <person name="Binder M."/>
            <person name="Bloem J."/>
            <person name="Labutti K."/>
            <person name="Salamov A."/>
            <person name="Andreopoulos B."/>
            <person name="Baker S."/>
            <person name="Barry K."/>
            <person name="Bills G."/>
            <person name="Bluhm B."/>
            <person name="Cannon C."/>
            <person name="Castanera R."/>
            <person name="Culley D."/>
            <person name="Daum C."/>
            <person name="Ezra D."/>
            <person name="Gonzalez J."/>
            <person name="Henrissat B."/>
            <person name="Kuo A."/>
            <person name="Liang C."/>
            <person name="Lipzen A."/>
            <person name="Lutzoni F."/>
            <person name="Magnuson J."/>
            <person name="Mondo S."/>
            <person name="Nolan M."/>
            <person name="Ohm R."/>
            <person name="Pangilinan J."/>
            <person name="Park H.-J."/>
            <person name="Ramirez L."/>
            <person name="Alfaro M."/>
            <person name="Sun H."/>
            <person name="Tritt A."/>
            <person name="Yoshinaga Y."/>
            <person name="Zwiers L.-H."/>
            <person name="Turgeon B."/>
            <person name="Goodwin S."/>
            <person name="Spatafora J."/>
            <person name="Crous P."/>
            <person name="Grigoriev I."/>
        </authorList>
    </citation>
    <scope>NUCLEOTIDE SEQUENCE</scope>
    <source>
        <strain evidence="3">ATCC 16933</strain>
    </source>
</reference>
<feature type="compositionally biased region" description="Basic and acidic residues" evidence="1">
    <location>
        <begin position="244"/>
        <end position="253"/>
    </location>
</feature>
<evidence type="ECO:0000256" key="1">
    <source>
        <dbReference type="SAM" id="MobiDB-lite"/>
    </source>
</evidence>
<dbReference type="Gene3D" id="1.10.30.10">
    <property type="entry name" value="High mobility group box domain"/>
    <property type="match status" value="2"/>
</dbReference>
<dbReference type="InterPro" id="IPR009071">
    <property type="entry name" value="HMG_box_dom"/>
</dbReference>
<dbReference type="Pfam" id="PF09011">
    <property type="entry name" value="HMG_box_2"/>
    <property type="match status" value="1"/>
</dbReference>
<dbReference type="SMART" id="SM00398">
    <property type="entry name" value="HMG"/>
    <property type="match status" value="2"/>
</dbReference>